<dbReference type="SUPFAM" id="SSF56112">
    <property type="entry name" value="Protein kinase-like (PK-like)"/>
    <property type="match status" value="1"/>
</dbReference>
<dbReference type="Pfam" id="PF02958">
    <property type="entry name" value="EcKL"/>
    <property type="match status" value="1"/>
</dbReference>
<gene>
    <name evidence="2" type="ORF">NQ315_009901</name>
</gene>
<comment type="caution">
    <text evidence="2">The sequence shown here is derived from an EMBL/GenBank/DDBJ whole genome shotgun (WGS) entry which is preliminary data.</text>
</comment>
<accession>A0AAV8WIF1</accession>
<evidence type="ECO:0000313" key="3">
    <source>
        <dbReference type="Proteomes" id="UP001159042"/>
    </source>
</evidence>
<dbReference type="SMART" id="SM00587">
    <property type="entry name" value="CHK"/>
    <property type="match status" value="1"/>
</dbReference>
<organism evidence="2 3">
    <name type="scientific">Exocentrus adspersus</name>
    <dbReference type="NCBI Taxonomy" id="1586481"/>
    <lineage>
        <taxon>Eukaryota</taxon>
        <taxon>Metazoa</taxon>
        <taxon>Ecdysozoa</taxon>
        <taxon>Arthropoda</taxon>
        <taxon>Hexapoda</taxon>
        <taxon>Insecta</taxon>
        <taxon>Pterygota</taxon>
        <taxon>Neoptera</taxon>
        <taxon>Endopterygota</taxon>
        <taxon>Coleoptera</taxon>
        <taxon>Polyphaga</taxon>
        <taxon>Cucujiformia</taxon>
        <taxon>Chrysomeloidea</taxon>
        <taxon>Cerambycidae</taxon>
        <taxon>Lamiinae</taxon>
        <taxon>Acanthocinini</taxon>
        <taxon>Exocentrus</taxon>
    </lineage>
</organism>
<dbReference type="Gene3D" id="3.90.1200.10">
    <property type="match status" value="1"/>
</dbReference>
<dbReference type="PANTHER" id="PTHR11012">
    <property type="entry name" value="PROTEIN KINASE-LIKE DOMAIN-CONTAINING"/>
    <property type="match status" value="1"/>
</dbReference>
<sequence length="404" mass="47845">MCDVVPAEIHEILERAVKDNIDNYEITVHDANKKGEGYLGEILFLRLEEKNNSKQVLELVVKQAFTKQEIRNVTLIREVFQNEIYFYTHVWQCLNKFQERIPSRYQFRKVAKCFASVLDDKAEKIVLENLKFQGFELQDKAVPLSKEQFELIMKEYGKFHALSFAYKALYPEDYAELTKELKDVYSRFIASQEFQAGIKITNEICIENLQGCIDEKIMEKYKLYPENCVEMFQDSIDRTTKYTVITHGDCWSNNMMFKYDEQRRLTDVRFLDFQLVREGSPCCDLSYTLYSGAPKEVLQDFEHYLQVYHDSLSDTLRAFGCDPDKLFPFRELKNDWKKYCKLGFMMGIMIWKIKYTKQSEVKDMSDIVEDKEAARQAYYTGYDKKAFNEVIGDLILHLYENDFL</sequence>
<evidence type="ECO:0000259" key="1">
    <source>
        <dbReference type="SMART" id="SM00587"/>
    </source>
</evidence>
<dbReference type="Proteomes" id="UP001159042">
    <property type="component" value="Unassembled WGS sequence"/>
</dbReference>
<dbReference type="InterPro" id="IPR004119">
    <property type="entry name" value="EcKL"/>
</dbReference>
<protein>
    <recommendedName>
        <fullName evidence="1">CHK kinase-like domain-containing protein</fullName>
    </recommendedName>
</protein>
<reference evidence="2 3" key="1">
    <citation type="journal article" date="2023" name="Insect Mol. Biol.">
        <title>Genome sequencing provides insights into the evolution of gene families encoding plant cell wall-degrading enzymes in longhorned beetles.</title>
        <authorList>
            <person name="Shin N.R."/>
            <person name="Okamura Y."/>
            <person name="Kirsch R."/>
            <person name="Pauchet Y."/>
        </authorList>
    </citation>
    <scope>NUCLEOTIDE SEQUENCE [LARGE SCALE GENOMIC DNA]</scope>
    <source>
        <strain evidence="2">EAD_L_NR</strain>
    </source>
</reference>
<keyword evidence="3" id="KW-1185">Reference proteome</keyword>
<dbReference type="PANTHER" id="PTHR11012:SF30">
    <property type="entry name" value="PROTEIN KINASE-LIKE DOMAIN-CONTAINING"/>
    <property type="match status" value="1"/>
</dbReference>
<dbReference type="AlphaFoldDB" id="A0AAV8WIF1"/>
<dbReference type="InterPro" id="IPR015897">
    <property type="entry name" value="CHK_kinase-like"/>
</dbReference>
<feature type="domain" description="CHK kinase-like" evidence="1">
    <location>
        <begin position="125"/>
        <end position="318"/>
    </location>
</feature>
<dbReference type="InterPro" id="IPR011009">
    <property type="entry name" value="Kinase-like_dom_sf"/>
</dbReference>
<name>A0AAV8WIF1_9CUCU</name>
<dbReference type="EMBL" id="JANEYG010000001">
    <property type="protein sequence ID" value="KAJ8926046.1"/>
    <property type="molecule type" value="Genomic_DNA"/>
</dbReference>
<proteinExistence type="predicted"/>
<evidence type="ECO:0000313" key="2">
    <source>
        <dbReference type="EMBL" id="KAJ8926046.1"/>
    </source>
</evidence>